<organism evidence="1 2">
    <name type="scientific">Phytophthora cactorum</name>
    <dbReference type="NCBI Taxonomy" id="29920"/>
    <lineage>
        <taxon>Eukaryota</taxon>
        <taxon>Sar</taxon>
        <taxon>Stramenopiles</taxon>
        <taxon>Oomycota</taxon>
        <taxon>Peronosporomycetes</taxon>
        <taxon>Peronosporales</taxon>
        <taxon>Peronosporaceae</taxon>
        <taxon>Phytophthora</taxon>
    </lineage>
</organism>
<gene>
    <name evidence="1" type="ORF">PC110_g16627</name>
</gene>
<name>A0A329RRX6_9STRA</name>
<dbReference type="EMBL" id="MJFZ01000601">
    <property type="protein sequence ID" value="RAW26979.1"/>
    <property type="molecule type" value="Genomic_DNA"/>
</dbReference>
<dbReference type="VEuPathDB" id="FungiDB:PC110_g16627"/>
<sequence length="104" mass="11080">MSQTQVEAVVALVEVVSAAAVTVASPSLKEQAKNQLTVTQLDLDAMLASPLFDGWLASRAPRRRPRKEHIGVEETVAAKIVPICQTGCSSDPLTSAVALRIKNK</sequence>
<dbReference type="Proteomes" id="UP000251314">
    <property type="component" value="Unassembled WGS sequence"/>
</dbReference>
<accession>A0A329RRX6</accession>
<evidence type="ECO:0000313" key="1">
    <source>
        <dbReference type="EMBL" id="RAW26979.1"/>
    </source>
</evidence>
<reference evidence="1 2" key="1">
    <citation type="submission" date="2018-01" db="EMBL/GenBank/DDBJ databases">
        <title>Draft genome of the strawberry crown rot pathogen Phytophthora cactorum.</title>
        <authorList>
            <person name="Armitage A.D."/>
            <person name="Lysoe E."/>
            <person name="Nellist C.F."/>
            <person name="Harrison R.J."/>
            <person name="Brurberg M.B."/>
        </authorList>
    </citation>
    <scope>NUCLEOTIDE SEQUENCE [LARGE SCALE GENOMIC DNA]</scope>
    <source>
        <strain evidence="1 2">10300</strain>
    </source>
</reference>
<proteinExistence type="predicted"/>
<evidence type="ECO:0000313" key="2">
    <source>
        <dbReference type="Proteomes" id="UP000251314"/>
    </source>
</evidence>
<comment type="caution">
    <text evidence="1">The sequence shown here is derived from an EMBL/GenBank/DDBJ whole genome shotgun (WGS) entry which is preliminary data.</text>
</comment>
<protein>
    <submittedName>
        <fullName evidence="1">Uncharacterized protein</fullName>
    </submittedName>
</protein>
<dbReference type="AlphaFoldDB" id="A0A329RRX6"/>
<keyword evidence="2" id="KW-1185">Reference proteome</keyword>